<dbReference type="CDD" id="cd04301">
    <property type="entry name" value="NAT_SF"/>
    <property type="match status" value="1"/>
</dbReference>
<dbReference type="PANTHER" id="PTHR43420">
    <property type="entry name" value="ACETYLTRANSFERASE"/>
    <property type="match status" value="1"/>
</dbReference>
<dbReference type="EMBL" id="DTAK01000006">
    <property type="protein sequence ID" value="HGU58777.1"/>
    <property type="molecule type" value="Genomic_DNA"/>
</dbReference>
<name>A0A7C3UCW0_9EURY</name>
<sequence length="140" mass="16297">MLLIREMENDEVEDIILTEYDCFGYSVFADLSQTDYRKKVIIAECNGEILGFVIIYWNDNGIYIGNLFIKEEYRNRGLGKTLLDRAIMESLKLGFRKIYATVSVSNEALSFYLKNGFKVEETIKHYYGISKHAFKLSKSF</sequence>
<dbReference type="PROSITE" id="PS51186">
    <property type="entry name" value="GNAT"/>
    <property type="match status" value="1"/>
</dbReference>
<dbReference type="InterPro" id="IPR000182">
    <property type="entry name" value="GNAT_dom"/>
</dbReference>
<gene>
    <name evidence="6" type="ORF">ENL48_03435</name>
    <name evidence="5" type="ORF">ENT89_00895</name>
    <name evidence="4" type="ORF">ENX77_07665</name>
</gene>
<dbReference type="EMBL" id="DRUC01000053">
    <property type="protein sequence ID" value="HHF48241.1"/>
    <property type="molecule type" value="Genomic_DNA"/>
</dbReference>
<reference evidence="4" key="1">
    <citation type="journal article" date="2020" name="mSystems">
        <title>Genome- and Community-Level Interaction Insights into Carbon Utilization and Element Cycling Functions of Hydrothermarchaeota in Hydrothermal Sediment.</title>
        <authorList>
            <person name="Zhou Z."/>
            <person name="Liu Y."/>
            <person name="Xu W."/>
            <person name="Pan J."/>
            <person name="Luo Z.H."/>
            <person name="Li M."/>
        </authorList>
    </citation>
    <scope>NUCLEOTIDE SEQUENCE [LARGE SCALE GENOMIC DNA]</scope>
    <source>
        <strain evidence="6">SpSt-10</strain>
        <strain evidence="5">SpSt-62</strain>
        <strain evidence="4">SpSt-97</strain>
    </source>
</reference>
<accession>A0A7C3UCW0</accession>
<proteinExistence type="predicted"/>
<dbReference type="SUPFAM" id="SSF55729">
    <property type="entry name" value="Acyl-CoA N-acyltransferases (Nat)"/>
    <property type="match status" value="1"/>
</dbReference>
<keyword evidence="2" id="KW-0012">Acyltransferase</keyword>
<feature type="domain" description="N-acetyltransferase" evidence="3">
    <location>
        <begin position="2"/>
        <end position="140"/>
    </location>
</feature>
<evidence type="ECO:0000256" key="2">
    <source>
        <dbReference type="ARBA" id="ARBA00023315"/>
    </source>
</evidence>
<organism evidence="4">
    <name type="scientific">Geoglobus ahangari</name>
    <dbReference type="NCBI Taxonomy" id="113653"/>
    <lineage>
        <taxon>Archaea</taxon>
        <taxon>Methanobacteriati</taxon>
        <taxon>Methanobacteriota</taxon>
        <taxon>Archaeoglobi</taxon>
        <taxon>Archaeoglobales</taxon>
        <taxon>Archaeoglobaceae</taxon>
        <taxon>Geoglobus</taxon>
    </lineage>
</organism>
<evidence type="ECO:0000259" key="3">
    <source>
        <dbReference type="PROSITE" id="PS51186"/>
    </source>
</evidence>
<dbReference type="PANTHER" id="PTHR43420:SF47">
    <property type="entry name" value="N-ACETYLTRANSFERASE DOMAIN-CONTAINING PROTEIN"/>
    <property type="match status" value="1"/>
</dbReference>
<comment type="caution">
    <text evidence="4">The sequence shown here is derived from an EMBL/GenBank/DDBJ whole genome shotgun (WGS) entry which is preliminary data.</text>
</comment>
<evidence type="ECO:0000313" key="4">
    <source>
        <dbReference type="EMBL" id="HGE66971.1"/>
    </source>
</evidence>
<dbReference type="AlphaFoldDB" id="A0A7C3UCW0"/>
<evidence type="ECO:0000256" key="1">
    <source>
        <dbReference type="ARBA" id="ARBA00022679"/>
    </source>
</evidence>
<protein>
    <submittedName>
        <fullName evidence="4">GNAT family N-acetyltransferase</fullName>
    </submittedName>
</protein>
<dbReference type="Pfam" id="PF00583">
    <property type="entry name" value="Acetyltransf_1"/>
    <property type="match status" value="1"/>
</dbReference>
<evidence type="ECO:0000313" key="5">
    <source>
        <dbReference type="EMBL" id="HGU58777.1"/>
    </source>
</evidence>
<dbReference type="EMBL" id="DTPI01000033">
    <property type="protein sequence ID" value="HGE66971.1"/>
    <property type="molecule type" value="Genomic_DNA"/>
</dbReference>
<dbReference type="Gene3D" id="3.40.630.30">
    <property type="match status" value="1"/>
</dbReference>
<dbReference type="InterPro" id="IPR050680">
    <property type="entry name" value="YpeA/RimI_acetyltransf"/>
</dbReference>
<keyword evidence="1 4" id="KW-0808">Transferase</keyword>
<dbReference type="InterPro" id="IPR016181">
    <property type="entry name" value="Acyl_CoA_acyltransferase"/>
</dbReference>
<evidence type="ECO:0000313" key="6">
    <source>
        <dbReference type="EMBL" id="HHF48241.1"/>
    </source>
</evidence>
<dbReference type="GO" id="GO:0016747">
    <property type="term" value="F:acyltransferase activity, transferring groups other than amino-acyl groups"/>
    <property type="evidence" value="ECO:0007669"/>
    <property type="project" value="InterPro"/>
</dbReference>